<protein>
    <submittedName>
        <fullName evidence="2">Uncharacterized protein</fullName>
    </submittedName>
</protein>
<name>A0ABP8ZSI1_9ACTN</name>
<dbReference type="EMBL" id="BAABJV010000001">
    <property type="protein sequence ID" value="GAA4764960.1"/>
    <property type="molecule type" value="Genomic_DNA"/>
</dbReference>
<reference evidence="3" key="1">
    <citation type="journal article" date="2019" name="Int. J. Syst. Evol. Microbiol.">
        <title>The Global Catalogue of Microorganisms (GCM) 10K type strain sequencing project: providing services to taxonomists for standard genome sequencing and annotation.</title>
        <authorList>
            <consortium name="The Broad Institute Genomics Platform"/>
            <consortium name="The Broad Institute Genome Sequencing Center for Infectious Disease"/>
            <person name="Wu L."/>
            <person name="Ma J."/>
        </authorList>
    </citation>
    <scope>NUCLEOTIDE SEQUENCE [LARGE SCALE GENOMIC DNA]</scope>
    <source>
        <strain evidence="3">JCM 18324</strain>
    </source>
</reference>
<gene>
    <name evidence="2" type="ORF">GCM10023329_08680</name>
</gene>
<dbReference type="Proteomes" id="UP001501147">
    <property type="component" value="Unassembled WGS sequence"/>
</dbReference>
<sequence length="98" mass="9357">MEGTGADPVGAPGQPDAAEGGTPALLPSFEGHDSTAAFTGVPGVGRGGPRDEGRAAPGAEPRGDRGTPPPERARSTSAAGSGDVSSLTGHAVAPSGRS</sequence>
<accession>A0ABP8ZSI1</accession>
<keyword evidence="3" id="KW-1185">Reference proteome</keyword>
<evidence type="ECO:0000313" key="2">
    <source>
        <dbReference type="EMBL" id="GAA4764960.1"/>
    </source>
</evidence>
<evidence type="ECO:0000313" key="3">
    <source>
        <dbReference type="Proteomes" id="UP001501147"/>
    </source>
</evidence>
<evidence type="ECO:0000256" key="1">
    <source>
        <dbReference type="SAM" id="MobiDB-lite"/>
    </source>
</evidence>
<proteinExistence type="predicted"/>
<comment type="caution">
    <text evidence="2">The sequence shown here is derived from an EMBL/GenBank/DDBJ whole genome shotgun (WGS) entry which is preliminary data.</text>
</comment>
<feature type="region of interest" description="Disordered" evidence="1">
    <location>
        <begin position="1"/>
        <end position="98"/>
    </location>
</feature>
<feature type="compositionally biased region" description="Polar residues" evidence="1">
    <location>
        <begin position="75"/>
        <end position="88"/>
    </location>
</feature>
<organism evidence="2 3">
    <name type="scientific">Streptomyces sanyensis</name>
    <dbReference type="NCBI Taxonomy" id="568869"/>
    <lineage>
        <taxon>Bacteria</taxon>
        <taxon>Bacillati</taxon>
        <taxon>Actinomycetota</taxon>
        <taxon>Actinomycetes</taxon>
        <taxon>Kitasatosporales</taxon>
        <taxon>Streptomycetaceae</taxon>
        <taxon>Streptomyces</taxon>
    </lineage>
</organism>